<protein>
    <recommendedName>
        <fullName evidence="2">Copper homeostasis protein cutC homolog</fullName>
    </recommendedName>
</protein>
<dbReference type="GO" id="GO:0005507">
    <property type="term" value="F:copper ion binding"/>
    <property type="evidence" value="ECO:0007669"/>
    <property type="project" value="TreeGrafter"/>
</dbReference>
<name>A0A2K3QER9_9HYPO</name>
<dbReference type="InterPro" id="IPR005627">
    <property type="entry name" value="CutC-like"/>
</dbReference>
<dbReference type="SUPFAM" id="SSF110395">
    <property type="entry name" value="CutC-like"/>
    <property type="match status" value="1"/>
</dbReference>
<dbReference type="EMBL" id="NRSZ01000623">
    <property type="protein sequence ID" value="PNY26025.1"/>
    <property type="molecule type" value="Genomic_DNA"/>
</dbReference>
<dbReference type="Proteomes" id="UP000236621">
    <property type="component" value="Unassembled WGS sequence"/>
</dbReference>
<evidence type="ECO:0000256" key="2">
    <source>
        <dbReference type="ARBA" id="ARBA00019014"/>
    </source>
</evidence>
<dbReference type="OrthoDB" id="7392499at2759"/>
<evidence type="ECO:0000313" key="3">
    <source>
        <dbReference type="EMBL" id="PNY26025.1"/>
    </source>
</evidence>
<gene>
    <name evidence="3" type="ORF">TCAP_04040</name>
</gene>
<dbReference type="PANTHER" id="PTHR12598:SF0">
    <property type="entry name" value="COPPER HOMEOSTASIS PROTEIN CUTC HOMOLOG"/>
    <property type="match status" value="1"/>
</dbReference>
<sequence length="331" mass="35210">ADCEFASSAGLKLSPCASLLRHSNYGPPLSSQAHPASARLTTLARNAMSRPCARRMPLEVAVFSAESALTAQTLGASRVELNAAGSYSLGGLTPAIEELAKLRAQPRKLTIPVHVMIRPRGAPAKGPDFVYSARELADMFTAICRFKASELMNPLDGDRFVFGAVTEVGDDDDDDDDEEEHVPGDGRIDIDDGICTALIEVATPFGCVFHRAFDPIAASGRSIDGAEQLVKLGFHGLLTAGGLNSSCCKQENIDKIDHMCHRMAGKINIIAGGGLRHHNVAKAAAQLAVYDDNAVWFHTAAVKTINGFPTDHLDADELVDILTVLGQVQPA</sequence>
<keyword evidence="4" id="KW-1185">Reference proteome</keyword>
<dbReference type="PANTHER" id="PTHR12598">
    <property type="entry name" value="COPPER HOMEOSTASIS PROTEIN CUTC"/>
    <property type="match status" value="1"/>
</dbReference>
<dbReference type="Pfam" id="PF03932">
    <property type="entry name" value="CutC"/>
    <property type="match status" value="2"/>
</dbReference>
<dbReference type="STRING" id="45235.A0A2K3QER9"/>
<comment type="caution">
    <text evidence="3">The sequence shown here is derived from an EMBL/GenBank/DDBJ whole genome shotgun (WGS) entry which is preliminary data.</text>
</comment>
<proteinExistence type="inferred from homology"/>
<dbReference type="AlphaFoldDB" id="A0A2K3QER9"/>
<comment type="similarity">
    <text evidence="1">Belongs to the CutC family.</text>
</comment>
<dbReference type="Gene3D" id="3.20.20.380">
    <property type="entry name" value="Copper homeostasis (CutC) domain"/>
    <property type="match status" value="1"/>
</dbReference>
<dbReference type="InterPro" id="IPR036822">
    <property type="entry name" value="CutC-like_dom_sf"/>
</dbReference>
<accession>A0A2K3QER9</accession>
<evidence type="ECO:0000313" key="4">
    <source>
        <dbReference type="Proteomes" id="UP000236621"/>
    </source>
</evidence>
<reference evidence="3 4" key="1">
    <citation type="submission" date="2017-08" db="EMBL/GenBank/DDBJ databases">
        <title>Harnessing the power of phylogenomics to disentangle the directionality and signatures of interkingdom host jumping in the parasitic fungal genus Tolypocladium.</title>
        <authorList>
            <person name="Quandt C.A."/>
            <person name="Patterson W."/>
            <person name="Spatafora J.W."/>
        </authorList>
    </citation>
    <scope>NUCLEOTIDE SEQUENCE [LARGE SCALE GENOMIC DNA]</scope>
    <source>
        <strain evidence="3 4">CBS 113982</strain>
    </source>
</reference>
<organism evidence="3 4">
    <name type="scientific">Tolypocladium capitatum</name>
    <dbReference type="NCBI Taxonomy" id="45235"/>
    <lineage>
        <taxon>Eukaryota</taxon>
        <taxon>Fungi</taxon>
        <taxon>Dikarya</taxon>
        <taxon>Ascomycota</taxon>
        <taxon>Pezizomycotina</taxon>
        <taxon>Sordariomycetes</taxon>
        <taxon>Hypocreomycetidae</taxon>
        <taxon>Hypocreales</taxon>
        <taxon>Ophiocordycipitaceae</taxon>
        <taxon>Tolypocladium</taxon>
    </lineage>
</organism>
<evidence type="ECO:0000256" key="1">
    <source>
        <dbReference type="ARBA" id="ARBA00007768"/>
    </source>
</evidence>
<feature type="non-terminal residue" evidence="3">
    <location>
        <position position="1"/>
    </location>
</feature>